<keyword evidence="2" id="KW-0472">Membrane</keyword>
<dbReference type="PANTHER" id="PTHR10794">
    <property type="entry name" value="ABHYDROLASE DOMAIN-CONTAINING PROTEIN"/>
    <property type="match status" value="1"/>
</dbReference>
<evidence type="ECO:0000259" key="3">
    <source>
        <dbReference type="Pfam" id="PF00561"/>
    </source>
</evidence>
<dbReference type="InterPro" id="IPR029058">
    <property type="entry name" value="AB_hydrolase_fold"/>
</dbReference>
<keyword evidence="2" id="KW-1133">Transmembrane helix</keyword>
<evidence type="ECO:0000313" key="4">
    <source>
        <dbReference type="EMBL" id="KAK8896842.1"/>
    </source>
</evidence>
<dbReference type="SUPFAM" id="SSF53474">
    <property type="entry name" value="alpha/beta-Hydrolases"/>
    <property type="match status" value="1"/>
</dbReference>
<reference evidence="4 5" key="1">
    <citation type="submission" date="2024-04" db="EMBL/GenBank/DDBJ databases">
        <title>Tritrichomonas musculus Genome.</title>
        <authorList>
            <person name="Alves-Ferreira E."/>
            <person name="Grigg M."/>
            <person name="Lorenzi H."/>
            <person name="Galac M."/>
        </authorList>
    </citation>
    <scope>NUCLEOTIDE SEQUENCE [LARGE SCALE GENOMIC DNA]</scope>
    <source>
        <strain evidence="4 5">EAF2021</strain>
    </source>
</reference>
<feature type="transmembrane region" description="Helical" evidence="2">
    <location>
        <begin position="6"/>
        <end position="25"/>
    </location>
</feature>
<keyword evidence="5" id="KW-1185">Reference proteome</keyword>
<sequence length="384" mass="43997">MSIGGIVLGIIFILLILFIAYRLYIYKKGLPLNIYFNPNSKIAPLVSTIHTITQRYHPTPWLFNGHLQSLYSMQFRPFKKFKNERERVTFPDGGEGIIDWFHPTVEVTVQDGDSSYPKKDDIIVILHTLGGGSREKVINYFGVACAKKGYTAVVLNCRGCAGAKFTTKRVYNSFEIDDFKHSIDNHVKKRNPRHIFMVGFSMGSQQCTRYAAVYPDDLTAVVGVSHLMDLTRATKQIDTFPVNRFYLPNIIASHRRLLKKQPYLDPEYAKKLMKIDSMVEFDVAYTAPSVGMEINEFWKNVSIFDKIPRFGTPILELVAEDDPFTNKDFFPIKEAEMDYNQFMLLVTVKEGGHCGFIEGLDGEHTFVEDLAFEWFDKASKMKTK</sequence>
<feature type="domain" description="AB hydrolase-1" evidence="3">
    <location>
        <begin position="122"/>
        <end position="359"/>
    </location>
</feature>
<evidence type="ECO:0000256" key="2">
    <source>
        <dbReference type="SAM" id="Phobius"/>
    </source>
</evidence>
<comment type="caution">
    <text evidence="4">The sequence shown here is derived from an EMBL/GenBank/DDBJ whole genome shotgun (WGS) entry which is preliminary data.</text>
</comment>
<dbReference type="Pfam" id="PF00561">
    <property type="entry name" value="Abhydrolase_1"/>
    <property type="match status" value="1"/>
</dbReference>
<dbReference type="PIRSF" id="PIRSF005211">
    <property type="entry name" value="Ab_hydro_YheT"/>
    <property type="match status" value="1"/>
</dbReference>
<dbReference type="InterPro" id="IPR000073">
    <property type="entry name" value="AB_hydrolase_1"/>
</dbReference>
<proteinExistence type="inferred from homology"/>
<dbReference type="Gene3D" id="3.40.50.1820">
    <property type="entry name" value="alpha/beta hydrolase"/>
    <property type="match status" value="1"/>
</dbReference>
<comment type="similarity">
    <text evidence="1">Belongs to the AB hydrolase superfamily. AB hydrolase 4 family.</text>
</comment>
<dbReference type="InterPro" id="IPR050960">
    <property type="entry name" value="AB_hydrolase_4_sf"/>
</dbReference>
<gene>
    <name evidence="4" type="ORF">M9Y10_014766</name>
</gene>
<dbReference type="Proteomes" id="UP001470230">
    <property type="component" value="Unassembled WGS sequence"/>
</dbReference>
<keyword evidence="2" id="KW-0812">Transmembrane</keyword>
<evidence type="ECO:0000313" key="5">
    <source>
        <dbReference type="Proteomes" id="UP001470230"/>
    </source>
</evidence>
<evidence type="ECO:0000256" key="1">
    <source>
        <dbReference type="ARBA" id="ARBA00010884"/>
    </source>
</evidence>
<name>A0ABR2L0F0_9EUKA</name>
<dbReference type="EMBL" id="JAPFFF010000002">
    <property type="protein sequence ID" value="KAK8896842.1"/>
    <property type="molecule type" value="Genomic_DNA"/>
</dbReference>
<protein>
    <recommendedName>
        <fullName evidence="3">AB hydrolase-1 domain-containing protein</fullName>
    </recommendedName>
</protein>
<organism evidence="4 5">
    <name type="scientific">Tritrichomonas musculus</name>
    <dbReference type="NCBI Taxonomy" id="1915356"/>
    <lineage>
        <taxon>Eukaryota</taxon>
        <taxon>Metamonada</taxon>
        <taxon>Parabasalia</taxon>
        <taxon>Tritrichomonadida</taxon>
        <taxon>Tritrichomonadidae</taxon>
        <taxon>Tritrichomonas</taxon>
    </lineage>
</organism>
<accession>A0ABR2L0F0</accession>
<dbReference type="InterPro" id="IPR012020">
    <property type="entry name" value="ABHD4"/>
</dbReference>
<dbReference type="PANTHER" id="PTHR10794:SF63">
    <property type="entry name" value="ALPHA_BETA HYDROLASE 1, ISOFORM A"/>
    <property type="match status" value="1"/>
</dbReference>